<feature type="transmembrane region" description="Helical" evidence="8">
    <location>
        <begin position="145"/>
        <end position="168"/>
    </location>
</feature>
<dbReference type="EMBL" id="NHOQ01001229">
    <property type="protein sequence ID" value="PWA25705.1"/>
    <property type="molecule type" value="Genomic_DNA"/>
</dbReference>
<name>A0A315VTH8_GAMAF</name>
<feature type="transmembrane region" description="Helical" evidence="8">
    <location>
        <begin position="103"/>
        <end position="125"/>
    </location>
</feature>
<dbReference type="AlphaFoldDB" id="A0A315VTH8"/>
<comment type="similarity">
    <text evidence="3">Belongs to the TMEM47 family.</text>
</comment>
<keyword evidence="10" id="KW-1185">Reference proteome</keyword>
<proteinExistence type="inferred from homology"/>
<keyword evidence="4 8" id="KW-0812">Transmembrane</keyword>
<evidence type="ECO:0000256" key="5">
    <source>
        <dbReference type="ARBA" id="ARBA00022949"/>
    </source>
</evidence>
<evidence type="ECO:0000256" key="8">
    <source>
        <dbReference type="SAM" id="Phobius"/>
    </source>
</evidence>
<dbReference type="GO" id="GO:0098609">
    <property type="term" value="P:cell-cell adhesion"/>
    <property type="evidence" value="ECO:0007669"/>
    <property type="project" value="TreeGrafter"/>
</dbReference>
<evidence type="ECO:0000313" key="9">
    <source>
        <dbReference type="EMBL" id="PWA25705.1"/>
    </source>
</evidence>
<feature type="transmembrane region" description="Helical" evidence="8">
    <location>
        <begin position="72"/>
        <end position="96"/>
    </location>
</feature>
<keyword evidence="5" id="KW-0965">Cell junction</keyword>
<dbReference type="GO" id="GO:0016020">
    <property type="term" value="C:membrane"/>
    <property type="evidence" value="ECO:0007669"/>
    <property type="project" value="UniProtKB-SubCell"/>
</dbReference>
<evidence type="ECO:0008006" key="11">
    <source>
        <dbReference type="Google" id="ProtNLM"/>
    </source>
</evidence>
<gene>
    <name evidence="9" type="ORF">CCH79_00001831</name>
</gene>
<evidence type="ECO:0000256" key="4">
    <source>
        <dbReference type="ARBA" id="ARBA00022692"/>
    </source>
</evidence>
<evidence type="ECO:0000256" key="2">
    <source>
        <dbReference type="ARBA" id="ARBA00004282"/>
    </source>
</evidence>
<evidence type="ECO:0000313" key="10">
    <source>
        <dbReference type="Proteomes" id="UP000250572"/>
    </source>
</evidence>
<reference evidence="9 10" key="1">
    <citation type="journal article" date="2018" name="G3 (Bethesda)">
        <title>A High-Quality Reference Genome for the Invasive Mosquitofish Gambusia affinis Using a Chicago Library.</title>
        <authorList>
            <person name="Hoffberg S.L."/>
            <person name="Troendle N.J."/>
            <person name="Glenn T.C."/>
            <person name="Mahmud O."/>
            <person name="Louha S."/>
            <person name="Chalopin D."/>
            <person name="Bennetzen J.L."/>
            <person name="Mauricio R."/>
        </authorList>
    </citation>
    <scope>NUCLEOTIDE SEQUENCE [LARGE SCALE GENOMIC DNA]</scope>
    <source>
        <strain evidence="9">NE01/NJP1002.9</strain>
        <tissue evidence="9">Muscle</tissue>
    </source>
</reference>
<feature type="transmembrane region" description="Helical" evidence="8">
    <location>
        <begin position="12"/>
        <end position="32"/>
    </location>
</feature>
<protein>
    <recommendedName>
        <fullName evidence="11">P53 apoptosis effector related to PMP-22</fullName>
    </recommendedName>
</protein>
<evidence type="ECO:0000256" key="1">
    <source>
        <dbReference type="ARBA" id="ARBA00004141"/>
    </source>
</evidence>
<dbReference type="Gene3D" id="1.20.140.150">
    <property type="match status" value="1"/>
</dbReference>
<comment type="caution">
    <text evidence="9">The sequence shown here is derived from an EMBL/GenBank/DDBJ whole genome shotgun (WGS) entry which is preliminary data.</text>
</comment>
<evidence type="ECO:0000256" key="7">
    <source>
        <dbReference type="ARBA" id="ARBA00023136"/>
    </source>
</evidence>
<sequence length="260" mass="28939">MFRCGLAYPRCRWIMPLLLIFAIIFDIIAIAARSGWIQDRDDTHYSSMWNDCRQLGDESDCTSLMDESWARAVAALMIIGLIVLIVAFIFSIVSLCNEVSVGACIAVGVLLFIVVLLQFIALIIYPVNFNDRIYEGEYEYTWAYGFGWGATIICLGCSFIFCCMTSCIEKINGDEKIEYCITHGSAFPEKNGGRGETELSVRHKHGGKESDMEGSPHNFCHLISGRGPEAFGALMERSGFRSHSEGLATPIKGDSKRIEL</sequence>
<evidence type="ECO:0000256" key="3">
    <source>
        <dbReference type="ARBA" id="ARBA00008691"/>
    </source>
</evidence>
<dbReference type="Pfam" id="PF00822">
    <property type="entry name" value="PMP22_Claudin"/>
    <property type="match status" value="1"/>
</dbReference>
<evidence type="ECO:0000256" key="6">
    <source>
        <dbReference type="ARBA" id="ARBA00022989"/>
    </source>
</evidence>
<keyword evidence="7 8" id="KW-0472">Membrane</keyword>
<dbReference type="PANTHER" id="PTHR14399">
    <property type="entry name" value="P53-INDUCED PROTEIN RELATED"/>
    <property type="match status" value="1"/>
</dbReference>
<comment type="subcellular location">
    <subcellularLocation>
        <location evidence="2">Cell junction</location>
    </subcellularLocation>
    <subcellularLocation>
        <location evidence="1">Membrane</location>
        <topology evidence="1">Multi-pass membrane protein</topology>
    </subcellularLocation>
</comment>
<dbReference type="InterPro" id="IPR004031">
    <property type="entry name" value="PMP22/EMP/MP20/Claudin"/>
</dbReference>
<organism evidence="9 10">
    <name type="scientific">Gambusia affinis</name>
    <name type="common">Western mosquitofish</name>
    <name type="synonym">Heterandria affinis</name>
    <dbReference type="NCBI Taxonomy" id="33528"/>
    <lineage>
        <taxon>Eukaryota</taxon>
        <taxon>Metazoa</taxon>
        <taxon>Chordata</taxon>
        <taxon>Craniata</taxon>
        <taxon>Vertebrata</taxon>
        <taxon>Euteleostomi</taxon>
        <taxon>Actinopterygii</taxon>
        <taxon>Neopterygii</taxon>
        <taxon>Teleostei</taxon>
        <taxon>Neoteleostei</taxon>
        <taxon>Acanthomorphata</taxon>
        <taxon>Ovalentaria</taxon>
        <taxon>Atherinomorphae</taxon>
        <taxon>Cyprinodontiformes</taxon>
        <taxon>Poeciliidae</taxon>
        <taxon>Poeciliinae</taxon>
        <taxon>Gambusia</taxon>
    </lineage>
</organism>
<dbReference type="InterPro" id="IPR015664">
    <property type="entry name" value="P53_induced"/>
</dbReference>
<dbReference type="PANTHER" id="PTHR14399:SF4">
    <property type="entry name" value="P53 APOPTOSIS EFFECTOR RELATED TO PMP-22"/>
    <property type="match status" value="1"/>
</dbReference>
<dbReference type="STRING" id="33528.ENSGAFP00000001142"/>
<dbReference type="Proteomes" id="UP000250572">
    <property type="component" value="Unassembled WGS sequence"/>
</dbReference>
<accession>A0A315VTH8</accession>
<dbReference type="GO" id="GO:0005911">
    <property type="term" value="C:cell-cell junction"/>
    <property type="evidence" value="ECO:0007669"/>
    <property type="project" value="TreeGrafter"/>
</dbReference>
<keyword evidence="6 8" id="KW-1133">Transmembrane helix</keyword>